<organism evidence="6 7">
    <name type="scientific">Meripilus lineatus</name>
    <dbReference type="NCBI Taxonomy" id="2056292"/>
    <lineage>
        <taxon>Eukaryota</taxon>
        <taxon>Fungi</taxon>
        <taxon>Dikarya</taxon>
        <taxon>Basidiomycota</taxon>
        <taxon>Agaricomycotina</taxon>
        <taxon>Agaricomycetes</taxon>
        <taxon>Polyporales</taxon>
        <taxon>Meripilaceae</taxon>
        <taxon>Meripilus</taxon>
    </lineage>
</organism>
<feature type="domain" description="Isopenicillin N synthase-like Fe(2+) 2OG dioxygenase" evidence="5">
    <location>
        <begin position="239"/>
        <end position="339"/>
    </location>
</feature>
<evidence type="ECO:0000256" key="2">
    <source>
        <dbReference type="ARBA" id="ARBA00022723"/>
    </source>
</evidence>
<sequence length="392" mass="44083">MSTATLPVVDLDIFLAQPPSSEAVIQECQKAADALITYGALLLHDSRVSEDDNIAFLDLLEDYFAQPEDSLKKDERPELGYQVGVTLENTEKPKCAVDEPCLQVIANLDPQERPLDITAHSPDPKCRFFWKMSEKPPYETKFPSLNAPNVVPQEEKIKERWIPIMEKWGTSMKTAVENLAEMAALGLGLPQKTFTEAGRYGYVLFESHDSQMNNKDPIRSPHLLAPTASDLVKYSEKDTILAGFHTDLNFLTIHGRSRYPGLNIWARNTGKRIPVRFPPTGRYLLVQAGKQLEHLTGGLIKAGYHEVVVNDATLQAIGTRKSQHPDRPLIRISSTFFWHLSSDHWLEPIAPLSERARGIRIGVIDGENETVYEPMRVGQQVQNELRHIALMA</sequence>
<dbReference type="Proteomes" id="UP001212997">
    <property type="component" value="Unassembled WGS sequence"/>
</dbReference>
<dbReference type="InterPro" id="IPR027443">
    <property type="entry name" value="IPNS-like_sf"/>
</dbReference>
<dbReference type="Pfam" id="PF03171">
    <property type="entry name" value="2OG-FeII_Oxy"/>
    <property type="match status" value="1"/>
</dbReference>
<accession>A0AAD5UXT7</accession>
<dbReference type="SUPFAM" id="SSF51197">
    <property type="entry name" value="Clavaminate synthase-like"/>
    <property type="match status" value="1"/>
</dbReference>
<reference evidence="6" key="1">
    <citation type="submission" date="2022-07" db="EMBL/GenBank/DDBJ databases">
        <title>Genome Sequence of Physisporinus lineatus.</title>
        <authorList>
            <person name="Buettner E."/>
        </authorList>
    </citation>
    <scope>NUCLEOTIDE SEQUENCE</scope>
    <source>
        <strain evidence="6">VT162</strain>
    </source>
</reference>
<keyword evidence="7" id="KW-1185">Reference proteome</keyword>
<dbReference type="GO" id="GO:0046872">
    <property type="term" value="F:metal ion binding"/>
    <property type="evidence" value="ECO:0007669"/>
    <property type="project" value="UniProtKB-KW"/>
</dbReference>
<evidence type="ECO:0000256" key="4">
    <source>
        <dbReference type="ARBA" id="ARBA00023004"/>
    </source>
</evidence>
<keyword evidence="4" id="KW-0408">Iron</keyword>
<evidence type="ECO:0000259" key="5">
    <source>
        <dbReference type="Pfam" id="PF03171"/>
    </source>
</evidence>
<dbReference type="GO" id="GO:0016491">
    <property type="term" value="F:oxidoreductase activity"/>
    <property type="evidence" value="ECO:0007669"/>
    <property type="project" value="UniProtKB-KW"/>
</dbReference>
<comment type="similarity">
    <text evidence="1">Belongs to the iron/ascorbate-dependent oxidoreductase family.</text>
</comment>
<keyword evidence="3" id="KW-0560">Oxidoreductase</keyword>
<evidence type="ECO:0000313" key="7">
    <source>
        <dbReference type="Proteomes" id="UP001212997"/>
    </source>
</evidence>
<dbReference type="PANTHER" id="PTHR10209">
    <property type="entry name" value="OXIDOREDUCTASE, 2OG-FE II OXYGENASE FAMILY PROTEIN"/>
    <property type="match status" value="1"/>
</dbReference>
<dbReference type="AlphaFoldDB" id="A0AAD5UXT7"/>
<dbReference type="PANTHER" id="PTHR10209:SF874">
    <property type="entry name" value="2-OXOGLUTARATE (2OG) AND FE(II)-DEPENDENT OXYGENASE SUPERFAMILY PROTEIN"/>
    <property type="match status" value="1"/>
</dbReference>
<evidence type="ECO:0000256" key="1">
    <source>
        <dbReference type="ARBA" id="ARBA00008056"/>
    </source>
</evidence>
<gene>
    <name evidence="6" type="ORF">NLI96_g10668</name>
</gene>
<protein>
    <recommendedName>
        <fullName evidence="5">Isopenicillin N synthase-like Fe(2+) 2OG dioxygenase domain-containing protein</fullName>
    </recommendedName>
</protein>
<dbReference type="Gene3D" id="2.60.120.330">
    <property type="entry name" value="B-lactam Antibiotic, Isopenicillin N Synthase, Chain"/>
    <property type="match status" value="1"/>
</dbReference>
<dbReference type="EMBL" id="JANAWD010000626">
    <property type="protein sequence ID" value="KAJ3477150.1"/>
    <property type="molecule type" value="Genomic_DNA"/>
</dbReference>
<evidence type="ECO:0000313" key="6">
    <source>
        <dbReference type="EMBL" id="KAJ3477150.1"/>
    </source>
</evidence>
<name>A0AAD5UXT7_9APHY</name>
<comment type="caution">
    <text evidence="6">The sequence shown here is derived from an EMBL/GenBank/DDBJ whole genome shotgun (WGS) entry which is preliminary data.</text>
</comment>
<proteinExistence type="inferred from homology"/>
<evidence type="ECO:0000256" key="3">
    <source>
        <dbReference type="ARBA" id="ARBA00023002"/>
    </source>
</evidence>
<keyword evidence="2" id="KW-0479">Metal-binding</keyword>
<dbReference type="InterPro" id="IPR044861">
    <property type="entry name" value="IPNS-like_FE2OG_OXY"/>
</dbReference>